<comment type="caution">
    <text evidence="3">The sequence shown here is derived from an EMBL/GenBank/DDBJ whole genome shotgun (WGS) entry which is preliminary data.</text>
</comment>
<reference evidence="3 4" key="1">
    <citation type="journal article" date="2020" name="Front. Microbiol.">
        <title>Genetic Organization of the aprX-lipA2 Operon Affects the Proteolytic Potential of Pseudomonas Species in Milk.</title>
        <authorList>
            <person name="Maier C."/>
            <person name="Huptas C."/>
            <person name="von Neubeck M."/>
            <person name="Scherer S."/>
            <person name="Wenning M."/>
            <person name="Lucking G."/>
        </authorList>
    </citation>
    <scope>NUCLEOTIDE SEQUENCE [LARGE SCALE GENOMIC DNA]</scope>
    <source>
        <strain evidence="3 4">G4779</strain>
    </source>
</reference>
<name>A0A7Y1MKW8_9PSED</name>
<dbReference type="Pfam" id="PF20178">
    <property type="entry name" value="ToxA_N"/>
    <property type="match status" value="1"/>
</dbReference>
<evidence type="ECO:0000313" key="3">
    <source>
        <dbReference type="EMBL" id="NNA94030.1"/>
    </source>
</evidence>
<evidence type="ECO:0000259" key="2">
    <source>
        <dbReference type="Pfam" id="PF20178"/>
    </source>
</evidence>
<feature type="region of interest" description="Disordered" evidence="1">
    <location>
        <begin position="1"/>
        <end position="22"/>
    </location>
</feature>
<evidence type="ECO:0000256" key="1">
    <source>
        <dbReference type="SAM" id="MobiDB-lite"/>
    </source>
</evidence>
<gene>
    <name evidence="3" type="ORF">HBO33_02545</name>
</gene>
<dbReference type="Proteomes" id="UP000542111">
    <property type="component" value="Unassembled WGS sequence"/>
</dbReference>
<dbReference type="InterPro" id="IPR046673">
    <property type="entry name" value="ToxA_N"/>
</dbReference>
<organism evidence="3 4">
    <name type="scientific">Pseudomonas gessardii</name>
    <dbReference type="NCBI Taxonomy" id="78544"/>
    <lineage>
        <taxon>Bacteria</taxon>
        <taxon>Pseudomonadati</taxon>
        <taxon>Pseudomonadota</taxon>
        <taxon>Gammaproteobacteria</taxon>
        <taxon>Pseudomonadales</taxon>
        <taxon>Pseudomonadaceae</taxon>
        <taxon>Pseudomonas</taxon>
    </lineage>
</organism>
<dbReference type="SUPFAM" id="SSF82199">
    <property type="entry name" value="SET domain"/>
    <property type="match status" value="1"/>
</dbReference>
<evidence type="ECO:0000313" key="4">
    <source>
        <dbReference type="Proteomes" id="UP000542111"/>
    </source>
</evidence>
<sequence length="1339" mass="150068">MVRSMNTRSSQQPPQAPPASPLLPHRTLIKQQLPAWLIQAPSSLREAFRASMTASNQARHDLKALLDELQSPEDFARPLLRASLQSWFFGFITDENALLVREWKNHHLLGLIKTHAKTTRQTLLEAALQNFEAAEAEPGGMEDGTALHNMTNAGEVLTSASPAAFARLCRELDLGAKYLTHISSILEPSAGSARTAAQVLRIFRAQAQHAMGVALHIAYMRRQISPRQHLQLHSLQRSANHLDIKYSHLTLDNVVLPSVLVIEASLIDLPYILYVPDDPVAPLSPHRTWEDLQQHLAERLLNPAYQAFFKQLVPLQQQASLLSVTPAYTSTHELVRATAVYRATLEASVSLTPIQGDLFLAIARQRIAQIKSDASTLVVSTAEADMVSRQKRLQSWIEAGEFLLFFAASFIPIVGQALLVVSAAQVIGTVYEGFAAWSRGDSDEALNDLLDLVDTLAQAAVTAGAIKTAGFTANLVKVRVRNKGWRLWHSDLTPYRHPKPLPAHVSANKQGLFRHEQQHYLKLDDHVHSVQRSPDGTQWELSHPNDPDAYRPPLLSNGVGGWRQAHESPRDWDDLKLIKRLGPEAANIRQPDVEPILLLSGVDHSSLRQAHQDMEPPAPLLRDTVKHFDLEQEINDFNLARAEGKSVTAHSPLIQFHLLSRLPEWPADHTLKIVDGQQQILLSHGSGPTEIKISAARFKKGELLHAVEEQMAQASFNELLPTPSIDALTKTENLALRLQSEGMQQKQRLLALLSEPGERAVTPTEHNIRAIMPQLSKSHLEAMESTLTEQEKQRLQQEKSLTASQRWEAQQYIQTQQATRSQEALFLDGISDRHSVPLTLYNLEQLPSWPDALRIEIYAQRQDGPLLGRIGPAQASHRHVLIRLGEQYSSLDAQGSPQAPPSHLADALESTLAAPERRAILDASSTATLKQAIQKLSLSRLTQLPTIRAMPPLGTLAETAGRPLDPLFADPNPPAGLTLREDGTYQSPPQPDASYRYYIQDNHKYYPLRYDPLGWRLADARNRFRAYQPYLRKKPQAGWEIDPAKGTLLGGDEEALKLRLHEMESSDEFEPARSSSEYESAEEGVVTTRYTAQELIHMRTGQGYQFSQNYRRIYDRANNGRYPLRDEDGLPLRIRQIQSQSKSLTSEAIFDSRLIRPYFQWEGYEQVARLYEDNLEVTPFTAAHQKFAQEAALIGEATVITRRPIKRGAALGVYGGEILPLYIAMARQDPYLLPVKNIRPTTPHAYNTQPILSGDNVLSRINTIFEYDAGLPIRQARSGYNVEASQFRVEVETASGAREPMILTAFFASDHIPAGAELRWNYLYNEITIRRLFPRPESR</sequence>
<protein>
    <recommendedName>
        <fullName evidence="2">Dermonecrotic toxin N-terminal domain-containing protein</fullName>
    </recommendedName>
</protein>
<feature type="domain" description="Dermonecrotic toxin N-terminal" evidence="2">
    <location>
        <begin position="66"/>
        <end position="315"/>
    </location>
</feature>
<dbReference type="EMBL" id="JAAQYP010000003">
    <property type="protein sequence ID" value="NNA94030.1"/>
    <property type="molecule type" value="Genomic_DNA"/>
</dbReference>
<proteinExistence type="predicted"/>
<dbReference type="InterPro" id="IPR046341">
    <property type="entry name" value="SET_dom_sf"/>
</dbReference>
<accession>A0A7Y1MKW8</accession>